<dbReference type="EMBL" id="JBICBT010001383">
    <property type="protein sequence ID" value="KAL3070192.1"/>
    <property type="molecule type" value="Genomic_DNA"/>
</dbReference>
<feature type="region of interest" description="Disordered" evidence="1">
    <location>
        <begin position="1"/>
        <end position="48"/>
    </location>
</feature>
<accession>A0ABD2HRI8</accession>
<organism evidence="2 3">
    <name type="scientific">Heterodera trifolii</name>
    <dbReference type="NCBI Taxonomy" id="157864"/>
    <lineage>
        <taxon>Eukaryota</taxon>
        <taxon>Metazoa</taxon>
        <taxon>Ecdysozoa</taxon>
        <taxon>Nematoda</taxon>
        <taxon>Chromadorea</taxon>
        <taxon>Rhabditida</taxon>
        <taxon>Tylenchina</taxon>
        <taxon>Tylenchomorpha</taxon>
        <taxon>Tylenchoidea</taxon>
        <taxon>Heteroderidae</taxon>
        <taxon>Heteroderinae</taxon>
        <taxon>Heterodera</taxon>
    </lineage>
</organism>
<comment type="caution">
    <text evidence="2">The sequence shown here is derived from an EMBL/GenBank/DDBJ whole genome shotgun (WGS) entry which is preliminary data.</text>
</comment>
<dbReference type="AlphaFoldDB" id="A0ABD2HRI8"/>
<proteinExistence type="predicted"/>
<evidence type="ECO:0000313" key="3">
    <source>
        <dbReference type="Proteomes" id="UP001620626"/>
    </source>
</evidence>
<dbReference type="Proteomes" id="UP001620626">
    <property type="component" value="Unassembled WGS sequence"/>
</dbReference>
<protein>
    <submittedName>
        <fullName evidence="2">Uncharacterized protein</fullName>
    </submittedName>
</protein>
<name>A0ABD2HRI8_9BILA</name>
<sequence>MPAGKGGTNWQTEQNFLGRGERHKRQNKAAAKRSGGKPTNKTTDSVSAEWPSRVFGDWHAFLDGAAMGERRNNAIMRLSCRREVGTANQSLEMAFGGRGKAEDEADFKCQHSTSKRKDQLKMSRNAIGVGRGGGGGRVKKCVPKFGPSPEGKEIKRTNIHQYLHHHHHQLIAMTEDGQGTAPKPKLGGPLSPAGMPFPVSLLVFVVSVAKGEAAK</sequence>
<gene>
    <name evidence="2" type="ORF">niasHT_039385</name>
</gene>
<keyword evidence="3" id="KW-1185">Reference proteome</keyword>
<feature type="compositionally biased region" description="Basic residues" evidence="1">
    <location>
        <begin position="21"/>
        <end position="35"/>
    </location>
</feature>
<evidence type="ECO:0000256" key="1">
    <source>
        <dbReference type="SAM" id="MobiDB-lite"/>
    </source>
</evidence>
<evidence type="ECO:0000313" key="2">
    <source>
        <dbReference type="EMBL" id="KAL3070192.1"/>
    </source>
</evidence>
<feature type="compositionally biased region" description="Polar residues" evidence="1">
    <location>
        <begin position="37"/>
        <end position="46"/>
    </location>
</feature>
<reference evidence="2 3" key="1">
    <citation type="submission" date="2024-10" db="EMBL/GenBank/DDBJ databases">
        <authorList>
            <person name="Kim D."/>
        </authorList>
    </citation>
    <scope>NUCLEOTIDE SEQUENCE [LARGE SCALE GENOMIC DNA]</scope>
    <source>
        <strain evidence="2">BH-2024</strain>
    </source>
</reference>